<gene>
    <name evidence="8" type="ORF">EDC23_2715</name>
</gene>
<evidence type="ECO:0000256" key="5">
    <source>
        <dbReference type="ARBA" id="ARBA00069073"/>
    </source>
</evidence>
<keyword evidence="6" id="KW-0175">Coiled coil</keyword>
<keyword evidence="2" id="KW-0547">Nucleotide-binding</keyword>
<dbReference type="InterPro" id="IPR050611">
    <property type="entry name" value="ABCF"/>
</dbReference>
<evidence type="ECO:0000259" key="7">
    <source>
        <dbReference type="PROSITE" id="PS50893"/>
    </source>
</evidence>
<comment type="caution">
    <text evidence="8">The sequence shown here is derived from an EMBL/GenBank/DDBJ whole genome shotgun (WGS) entry which is preliminary data.</text>
</comment>
<evidence type="ECO:0000256" key="1">
    <source>
        <dbReference type="ARBA" id="ARBA00022737"/>
    </source>
</evidence>
<dbReference type="Pfam" id="PF12848">
    <property type="entry name" value="ABC_tran_Xtn"/>
    <property type="match status" value="1"/>
</dbReference>
<evidence type="ECO:0000256" key="3">
    <source>
        <dbReference type="ARBA" id="ARBA00022840"/>
    </source>
</evidence>
<organism evidence="8 9">
    <name type="scientific">Thiohalophilus thiocyanatoxydans</name>
    <dbReference type="NCBI Taxonomy" id="381308"/>
    <lineage>
        <taxon>Bacteria</taxon>
        <taxon>Pseudomonadati</taxon>
        <taxon>Pseudomonadota</taxon>
        <taxon>Gammaproteobacteria</taxon>
        <taxon>Thiohalomonadales</taxon>
        <taxon>Thiohalophilaceae</taxon>
        <taxon>Thiohalophilus</taxon>
    </lineage>
</organism>
<comment type="similarity">
    <text evidence="4">Belongs to the ABC transporter superfamily. ABCF family. YheS subfamily.</text>
</comment>
<evidence type="ECO:0000256" key="6">
    <source>
        <dbReference type="SAM" id="Coils"/>
    </source>
</evidence>
<dbReference type="GO" id="GO:0016887">
    <property type="term" value="F:ATP hydrolysis activity"/>
    <property type="evidence" value="ECO:0007669"/>
    <property type="project" value="InterPro"/>
</dbReference>
<feature type="coiled-coil region" evidence="6">
    <location>
        <begin position="265"/>
        <end position="302"/>
    </location>
</feature>
<dbReference type="SUPFAM" id="SSF52540">
    <property type="entry name" value="P-loop containing nucleoside triphosphate hydrolases"/>
    <property type="match status" value="2"/>
</dbReference>
<dbReference type="PANTHER" id="PTHR19211:SF14">
    <property type="entry name" value="ATP-BINDING CASSETTE SUB-FAMILY F MEMBER 1"/>
    <property type="match status" value="1"/>
</dbReference>
<reference evidence="8 9" key="1">
    <citation type="submission" date="2019-03" db="EMBL/GenBank/DDBJ databases">
        <title>Genomic Encyclopedia of Type Strains, Phase IV (KMG-IV): sequencing the most valuable type-strain genomes for metagenomic binning, comparative biology and taxonomic classification.</title>
        <authorList>
            <person name="Goeker M."/>
        </authorList>
    </citation>
    <scope>NUCLEOTIDE SEQUENCE [LARGE SCALE GENOMIC DNA]</scope>
    <source>
        <strain evidence="8 9">DSM 16326</strain>
    </source>
</reference>
<dbReference type="GO" id="GO:0005524">
    <property type="term" value="F:ATP binding"/>
    <property type="evidence" value="ECO:0007669"/>
    <property type="project" value="UniProtKB-KW"/>
</dbReference>
<keyword evidence="1" id="KW-0677">Repeat</keyword>
<feature type="domain" description="ABC transporter" evidence="7">
    <location>
        <begin position="18"/>
        <end position="262"/>
    </location>
</feature>
<protein>
    <recommendedName>
        <fullName evidence="5">Probable ATP-binding protein YheS</fullName>
    </recommendedName>
</protein>
<dbReference type="InterPro" id="IPR032781">
    <property type="entry name" value="ABC_tran_Xtn"/>
</dbReference>
<dbReference type="AlphaFoldDB" id="A0A4R8IFH4"/>
<evidence type="ECO:0000256" key="4">
    <source>
        <dbReference type="ARBA" id="ARBA00061571"/>
    </source>
</evidence>
<dbReference type="FunFam" id="3.40.50.300:FF:000011">
    <property type="entry name" value="Putative ABC transporter ATP-binding component"/>
    <property type="match status" value="1"/>
</dbReference>
<name>A0A4R8IFH4_9GAMM</name>
<feature type="domain" description="ABC transporter" evidence="7">
    <location>
        <begin position="329"/>
        <end position="543"/>
    </location>
</feature>
<accession>A0A4R8IFH4</accession>
<dbReference type="SMART" id="SM00382">
    <property type="entry name" value="AAA"/>
    <property type="match status" value="2"/>
</dbReference>
<evidence type="ECO:0000313" key="8">
    <source>
        <dbReference type="EMBL" id="TDX97912.1"/>
    </source>
</evidence>
<dbReference type="CDD" id="cd03221">
    <property type="entry name" value="ABCF_EF-3"/>
    <property type="match status" value="2"/>
</dbReference>
<sequence length="650" mass="73012">MQGLEQSNRRLCYTAPMLNFSHLSLRRGKHELLHDVTCTVQAGQKVGITGANGVGKSSLFALILNELQPDAGEFSLPPNTVIAHVAQEMPAADKSALEYVIDGDTRLRDIEQQIRDAEQQNRGEQLARLHSELEHIDGYSAASRAGKLLHGLGFSAEQESVPVREFSGGWRMRLNLAQALMCRSDLLLLDEPTNHLDLEAVVWLEEWLRAYPGTLLLISHDRDFLDRVTTHIAHIEQCRMTLYTGNYSAFEVLRAQQLANQQSAYEKQQREIAHIQKYIDRFRAQANKARQAQSRIKALERMEVISQAHVDSPFHFSFRTPNQLPNPLLQLDEVAIGYAKEPVLNAVKLTIAPGDRIGLLGYNGAGKSTLIKSLAGELKPLMGETTPAKGLEVGYFAQHQLEQLDPQASPLLHLQRIDPKASEQSLRNYLGGFGFGNEMAVSPVAPFSGGEKSRLVLAMLVYQKPNLLLLDEPTNHLDLEMRHALTLALQEFDGAMVVVSHDRYLLRSVADSLLLVADGNVSRFDGDLDDYRQWVQQQEKAFAADARGNKTTPGLNKKQQRQQAAEQRRQIQPLRNKVKKLEQQMETLTSRQAELHDQLADTRLYEEQNKTELQELLAQQAELQQQQQAVEAQWLSVNEEIEMLEQAGTG</sequence>
<dbReference type="Gene3D" id="1.10.287.380">
    <property type="entry name" value="Valyl-tRNA synthetase, C-terminal domain"/>
    <property type="match status" value="1"/>
</dbReference>
<dbReference type="InterPro" id="IPR017871">
    <property type="entry name" value="ABC_transporter-like_CS"/>
</dbReference>
<feature type="coiled-coil region" evidence="6">
    <location>
        <begin position="557"/>
        <end position="633"/>
    </location>
</feature>
<feature type="coiled-coil region" evidence="6">
    <location>
        <begin position="100"/>
        <end position="127"/>
    </location>
</feature>
<dbReference type="Pfam" id="PF00005">
    <property type="entry name" value="ABC_tran"/>
    <property type="match status" value="2"/>
</dbReference>
<dbReference type="InterPro" id="IPR003593">
    <property type="entry name" value="AAA+_ATPase"/>
</dbReference>
<evidence type="ECO:0000313" key="9">
    <source>
        <dbReference type="Proteomes" id="UP000294914"/>
    </source>
</evidence>
<dbReference type="EMBL" id="SOQX01000010">
    <property type="protein sequence ID" value="TDX97912.1"/>
    <property type="molecule type" value="Genomic_DNA"/>
</dbReference>
<dbReference type="InterPro" id="IPR037118">
    <property type="entry name" value="Val-tRNA_synth_C_sf"/>
</dbReference>
<proteinExistence type="inferred from homology"/>
<dbReference type="InterPro" id="IPR003439">
    <property type="entry name" value="ABC_transporter-like_ATP-bd"/>
</dbReference>
<dbReference type="Gene3D" id="3.40.50.300">
    <property type="entry name" value="P-loop containing nucleotide triphosphate hydrolases"/>
    <property type="match status" value="2"/>
</dbReference>
<dbReference type="Proteomes" id="UP000294914">
    <property type="component" value="Unassembled WGS sequence"/>
</dbReference>
<dbReference type="PROSITE" id="PS50893">
    <property type="entry name" value="ABC_TRANSPORTER_2"/>
    <property type="match status" value="2"/>
</dbReference>
<keyword evidence="9" id="KW-1185">Reference proteome</keyword>
<dbReference type="InterPro" id="IPR027417">
    <property type="entry name" value="P-loop_NTPase"/>
</dbReference>
<dbReference type="PANTHER" id="PTHR19211">
    <property type="entry name" value="ATP-BINDING TRANSPORT PROTEIN-RELATED"/>
    <property type="match status" value="1"/>
</dbReference>
<evidence type="ECO:0000256" key="2">
    <source>
        <dbReference type="ARBA" id="ARBA00022741"/>
    </source>
</evidence>
<keyword evidence="3 8" id="KW-0067">ATP-binding</keyword>
<dbReference type="FunFam" id="3.40.50.300:FF:002053">
    <property type="entry name" value="ABC transporter ATP-binding protein"/>
    <property type="match status" value="1"/>
</dbReference>
<dbReference type="PROSITE" id="PS00211">
    <property type="entry name" value="ABC_TRANSPORTER_1"/>
    <property type="match status" value="2"/>
</dbReference>